<evidence type="ECO:0000313" key="2">
    <source>
        <dbReference type="EMBL" id="SEM78869.1"/>
    </source>
</evidence>
<protein>
    <submittedName>
        <fullName evidence="2">Uncharacterized protein</fullName>
    </submittedName>
</protein>
<evidence type="ECO:0000256" key="1">
    <source>
        <dbReference type="SAM" id="Phobius"/>
    </source>
</evidence>
<dbReference type="EMBL" id="FOCQ01000002">
    <property type="protein sequence ID" value="SEM78869.1"/>
    <property type="molecule type" value="Genomic_DNA"/>
</dbReference>
<evidence type="ECO:0000313" key="3">
    <source>
        <dbReference type="Proteomes" id="UP000199695"/>
    </source>
</evidence>
<keyword evidence="1" id="KW-0812">Transmembrane</keyword>
<name>A0A1H8B900_9BACL</name>
<reference evidence="2 3" key="1">
    <citation type="submission" date="2016-10" db="EMBL/GenBank/DDBJ databases">
        <authorList>
            <person name="de Groot N.N."/>
        </authorList>
    </citation>
    <scope>NUCLEOTIDE SEQUENCE [LARGE SCALE GENOMIC DNA]</scope>
    <source>
        <strain evidence="2 3">DSM 46701</strain>
    </source>
</reference>
<proteinExistence type="predicted"/>
<accession>A0A1H8B900</accession>
<dbReference type="AlphaFoldDB" id="A0A1H8B900"/>
<gene>
    <name evidence="2" type="ORF">SAMN05444955_10248</name>
</gene>
<keyword evidence="3" id="KW-1185">Reference proteome</keyword>
<sequence>MNCTVVGKSFWIGIINASCLSVPLWLLLYLCLRLVF</sequence>
<keyword evidence="1" id="KW-0472">Membrane</keyword>
<dbReference type="Proteomes" id="UP000199695">
    <property type="component" value="Unassembled WGS sequence"/>
</dbReference>
<organism evidence="2 3">
    <name type="scientific">Lihuaxuella thermophila</name>
    <dbReference type="NCBI Taxonomy" id="1173111"/>
    <lineage>
        <taxon>Bacteria</taxon>
        <taxon>Bacillati</taxon>
        <taxon>Bacillota</taxon>
        <taxon>Bacilli</taxon>
        <taxon>Bacillales</taxon>
        <taxon>Thermoactinomycetaceae</taxon>
        <taxon>Lihuaxuella</taxon>
    </lineage>
</organism>
<keyword evidence="1" id="KW-1133">Transmembrane helix</keyword>
<feature type="transmembrane region" description="Helical" evidence="1">
    <location>
        <begin position="12"/>
        <end position="32"/>
    </location>
</feature>